<keyword evidence="2" id="KW-0862">Zinc</keyword>
<dbReference type="PROSITE" id="PS50048">
    <property type="entry name" value="ZN2_CY6_FUNGAL_2"/>
    <property type="match status" value="1"/>
</dbReference>
<dbReference type="InterPro" id="IPR007219">
    <property type="entry name" value="XnlR_reg_dom"/>
</dbReference>
<dbReference type="GO" id="GO:0000978">
    <property type="term" value="F:RNA polymerase II cis-regulatory region sequence-specific DNA binding"/>
    <property type="evidence" value="ECO:0007669"/>
    <property type="project" value="TreeGrafter"/>
</dbReference>
<accession>A0A9N9Z888</accession>
<keyword evidence="10" id="KW-1185">Reference proteome</keyword>
<reference evidence="9 10" key="2">
    <citation type="submission" date="2021-10" db="EMBL/GenBank/DDBJ databases">
        <authorList>
            <person name="Piombo E."/>
        </authorList>
    </citation>
    <scope>NUCLEOTIDE SEQUENCE [LARGE SCALE GENOMIC DNA]</scope>
</reference>
<dbReference type="OrthoDB" id="4337792at2759"/>
<gene>
    <name evidence="9" type="ORF">CSOL1703_00014621</name>
</gene>
<dbReference type="EMBL" id="CABFOC020000040">
    <property type="protein sequence ID" value="CAH0051300.1"/>
    <property type="molecule type" value="Genomic_DNA"/>
</dbReference>
<dbReference type="CDD" id="cd12148">
    <property type="entry name" value="fungal_TF_MHR"/>
    <property type="match status" value="1"/>
</dbReference>
<dbReference type="SMART" id="SM00066">
    <property type="entry name" value="GAL4"/>
    <property type="match status" value="1"/>
</dbReference>
<keyword evidence="3" id="KW-0805">Transcription regulation</keyword>
<dbReference type="GO" id="GO:0006351">
    <property type="term" value="P:DNA-templated transcription"/>
    <property type="evidence" value="ECO:0007669"/>
    <property type="project" value="InterPro"/>
</dbReference>
<dbReference type="PANTHER" id="PTHR31944">
    <property type="entry name" value="HEME-RESPONSIVE ZINC FINGER TRANSCRIPTION FACTOR HAP1"/>
    <property type="match status" value="1"/>
</dbReference>
<dbReference type="Pfam" id="PF04082">
    <property type="entry name" value="Fungal_trans"/>
    <property type="match status" value="1"/>
</dbReference>
<feature type="region of interest" description="Disordered" evidence="7">
    <location>
        <begin position="161"/>
        <end position="181"/>
    </location>
</feature>
<keyword evidence="5" id="KW-0804">Transcription</keyword>
<reference evidence="10" key="1">
    <citation type="submission" date="2019-06" db="EMBL/GenBank/DDBJ databases">
        <authorList>
            <person name="Broberg M."/>
        </authorList>
    </citation>
    <scope>NUCLEOTIDE SEQUENCE [LARGE SCALE GENOMIC DNA]</scope>
</reference>
<evidence type="ECO:0000313" key="10">
    <source>
        <dbReference type="Proteomes" id="UP000775872"/>
    </source>
</evidence>
<evidence type="ECO:0000256" key="4">
    <source>
        <dbReference type="ARBA" id="ARBA00023125"/>
    </source>
</evidence>
<evidence type="ECO:0000256" key="2">
    <source>
        <dbReference type="ARBA" id="ARBA00022833"/>
    </source>
</evidence>
<dbReference type="GO" id="GO:0008270">
    <property type="term" value="F:zinc ion binding"/>
    <property type="evidence" value="ECO:0007669"/>
    <property type="project" value="InterPro"/>
</dbReference>
<name>A0A9N9Z888_9HYPO</name>
<comment type="caution">
    <text evidence="9">The sequence shown here is derived from an EMBL/GenBank/DDBJ whole genome shotgun (WGS) entry which is preliminary data.</text>
</comment>
<dbReference type="InterPro" id="IPR051430">
    <property type="entry name" value="Fungal_TF_Env_Response"/>
</dbReference>
<dbReference type="GO" id="GO:0001228">
    <property type="term" value="F:DNA-binding transcription activator activity, RNA polymerase II-specific"/>
    <property type="evidence" value="ECO:0007669"/>
    <property type="project" value="TreeGrafter"/>
</dbReference>
<dbReference type="Proteomes" id="UP000775872">
    <property type="component" value="Unassembled WGS sequence"/>
</dbReference>
<feature type="domain" description="Zn(2)-C6 fungal-type" evidence="8">
    <location>
        <begin position="24"/>
        <end position="53"/>
    </location>
</feature>
<evidence type="ECO:0000256" key="7">
    <source>
        <dbReference type="SAM" id="MobiDB-lite"/>
    </source>
</evidence>
<evidence type="ECO:0000256" key="5">
    <source>
        <dbReference type="ARBA" id="ARBA00023163"/>
    </source>
</evidence>
<organism evidence="9 10">
    <name type="scientific">Clonostachys solani</name>
    <dbReference type="NCBI Taxonomy" id="160281"/>
    <lineage>
        <taxon>Eukaryota</taxon>
        <taxon>Fungi</taxon>
        <taxon>Dikarya</taxon>
        <taxon>Ascomycota</taxon>
        <taxon>Pezizomycotina</taxon>
        <taxon>Sordariomycetes</taxon>
        <taxon>Hypocreomycetidae</taxon>
        <taxon>Hypocreales</taxon>
        <taxon>Bionectriaceae</taxon>
        <taxon>Clonostachys</taxon>
    </lineage>
</organism>
<proteinExistence type="predicted"/>
<feature type="compositionally biased region" description="Polar residues" evidence="7">
    <location>
        <begin position="62"/>
        <end position="73"/>
    </location>
</feature>
<dbReference type="SUPFAM" id="SSF57701">
    <property type="entry name" value="Zn2/Cys6 DNA-binding domain"/>
    <property type="match status" value="1"/>
</dbReference>
<evidence type="ECO:0000256" key="3">
    <source>
        <dbReference type="ARBA" id="ARBA00023015"/>
    </source>
</evidence>
<evidence type="ECO:0000256" key="6">
    <source>
        <dbReference type="ARBA" id="ARBA00023242"/>
    </source>
</evidence>
<dbReference type="Pfam" id="PF00172">
    <property type="entry name" value="Zn_clus"/>
    <property type="match status" value="1"/>
</dbReference>
<dbReference type="Gene3D" id="4.10.240.10">
    <property type="entry name" value="Zn(2)-C6 fungal-type DNA-binding domain"/>
    <property type="match status" value="1"/>
</dbReference>
<protein>
    <recommendedName>
        <fullName evidence="8">Zn(2)-C6 fungal-type domain-containing protein</fullName>
    </recommendedName>
</protein>
<dbReference type="CDD" id="cd00067">
    <property type="entry name" value="GAL4"/>
    <property type="match status" value="1"/>
</dbReference>
<dbReference type="AlphaFoldDB" id="A0A9N9Z888"/>
<dbReference type="InterPro" id="IPR001138">
    <property type="entry name" value="Zn2Cys6_DnaBD"/>
</dbReference>
<keyword evidence="4" id="KW-0238">DNA-binding</keyword>
<evidence type="ECO:0000259" key="8">
    <source>
        <dbReference type="PROSITE" id="PS50048"/>
    </source>
</evidence>
<keyword evidence="1" id="KW-0479">Metal-binding</keyword>
<feature type="region of interest" description="Disordered" evidence="7">
    <location>
        <begin position="62"/>
        <end position="104"/>
    </location>
</feature>
<evidence type="ECO:0000313" key="9">
    <source>
        <dbReference type="EMBL" id="CAH0051300.1"/>
    </source>
</evidence>
<feature type="compositionally biased region" description="Low complexity" evidence="7">
    <location>
        <begin position="74"/>
        <end position="88"/>
    </location>
</feature>
<dbReference type="GO" id="GO:0005634">
    <property type="term" value="C:nucleus"/>
    <property type="evidence" value="ECO:0007669"/>
    <property type="project" value="TreeGrafter"/>
</dbReference>
<dbReference type="InterPro" id="IPR036864">
    <property type="entry name" value="Zn2-C6_fun-type_DNA-bd_sf"/>
</dbReference>
<keyword evidence="6" id="KW-0539">Nucleus</keyword>
<dbReference type="PANTHER" id="PTHR31944:SF129">
    <property type="entry name" value="ASPYRIDONES CLUSTER REGULATOR APDR-RELATED"/>
    <property type="match status" value="1"/>
</dbReference>
<dbReference type="PROSITE" id="PS00463">
    <property type="entry name" value="ZN2_CY6_FUNGAL_1"/>
    <property type="match status" value="1"/>
</dbReference>
<dbReference type="SMART" id="SM00906">
    <property type="entry name" value="Fungal_trans"/>
    <property type="match status" value="1"/>
</dbReference>
<evidence type="ECO:0000256" key="1">
    <source>
        <dbReference type="ARBA" id="ARBA00022723"/>
    </source>
</evidence>
<sequence length="764" mass="84442">MSASSSSNTPPMERPRRRRRPAFSCLECRRRKIKCDRKDPCSHCVSVAIQCVHKVFRDVPETSSAQSSTQGRTAASSPVSTASSRAQSGQSRTNGIVNEKGGAASRPLVARADISQSTPAPTLAGQIEATTAQIPSATRDEDEQPSVRALLRRIQHLENSLATGPLPVHSEPGGGLTDRQPVHHDTRVSLYKTRISKWSYWVGMVDEFDLIKTCYSAAGGGLLASYGDTDDDDKPNSFHGPEIESLLEEIGELLGKCKVFAKSLKTGRPSKSLGGAGFDLRPPSRELADAMVDLYCTSFESLYRIIHVPSFRAEYQRYWDNPESATASQCLKILLVISIGSSLHDHGKDLRQKVHQWVHASQAWLSGPLEKNRLDVGGLQVYCLVILARQIFSIGGDLVWVSMGSVIRTAMQIGLHHDPKHLPAMSVLQAELRRRLWATVLEMAIQSSLDSAMPPIISLDHFDTEAPSNYNDDEIDESTVELVPHPRSTYTASSIQLILLDSIPTRLRILQLLGGLKPELSYQDVLSLSSEVTESYCAYRKFGQENINSGMTPFHRNLLDYFVRRFLIPLHCLFASKAQANPLFYYSLKVNLDVAMAIVSPEPDDGFSRIMGTGGGLFREGFWYATSIIGREILSQVSAQHREGTLHRNSQHRELLKQAVRDMISLAEARMHQGDTNVKIHMFLSMILAQTEATEEGVSIELRVAQGARDSLRLCHDLLQTQAGAEPVPYYDDAGVTSSTLDGVPGNSLWDFDLEFFLPDLGLS</sequence>